<keyword evidence="2" id="KW-0479">Metal-binding</keyword>
<comment type="subcellular location">
    <subcellularLocation>
        <location evidence="1">Nucleus</location>
    </subcellularLocation>
</comment>
<evidence type="ECO:0000256" key="1">
    <source>
        <dbReference type="ARBA" id="ARBA00004123"/>
    </source>
</evidence>
<evidence type="ECO:0000256" key="5">
    <source>
        <dbReference type="ARBA" id="ARBA00022833"/>
    </source>
</evidence>
<dbReference type="Proteomes" id="UP001437256">
    <property type="component" value="Unassembled WGS sequence"/>
</dbReference>
<sequence>MDTPVGNSNVYATGLVESLDRLTHHSMDEGGSGTHASTDSPSLLSTELSYADHNFDPPRVLGGDPSPGPLDWQIGPSRPVRRRHRRPSPYVTPSGGAVPEIISPTVAKPTVLEASLARRKKEGKYSCHLCSATFTERHGVTNHLNSHYGIKPHKCTRCGKNFGTTHTRNRHVKTCRGSKPIPPEVKFIDMVHQTI</sequence>
<protein>
    <recommendedName>
        <fullName evidence="9">C2H2-type domain-containing protein</fullName>
    </recommendedName>
</protein>
<feature type="domain" description="C2H2-type" evidence="9">
    <location>
        <begin position="125"/>
        <end position="152"/>
    </location>
</feature>
<dbReference type="Gene3D" id="3.30.160.60">
    <property type="entry name" value="Classic Zinc Finger"/>
    <property type="match status" value="1"/>
</dbReference>
<keyword evidence="5" id="KW-0862">Zinc</keyword>
<dbReference type="PANTHER" id="PTHR16515:SF49">
    <property type="entry name" value="GASTRULA ZINC FINGER PROTEIN XLCGF49.1-LIKE-RELATED"/>
    <property type="match status" value="1"/>
</dbReference>
<feature type="domain" description="C2H2-type" evidence="9">
    <location>
        <begin position="153"/>
        <end position="180"/>
    </location>
</feature>
<evidence type="ECO:0000259" key="9">
    <source>
        <dbReference type="PROSITE" id="PS50157"/>
    </source>
</evidence>
<gene>
    <name evidence="10" type="ORF">AAF712_005146</name>
</gene>
<evidence type="ECO:0000313" key="11">
    <source>
        <dbReference type="Proteomes" id="UP001437256"/>
    </source>
</evidence>
<keyword evidence="4 7" id="KW-0863">Zinc-finger</keyword>
<dbReference type="PROSITE" id="PS00028">
    <property type="entry name" value="ZINC_FINGER_C2H2_1"/>
    <property type="match status" value="1"/>
</dbReference>
<keyword evidence="11" id="KW-1185">Reference proteome</keyword>
<evidence type="ECO:0000256" key="2">
    <source>
        <dbReference type="ARBA" id="ARBA00022723"/>
    </source>
</evidence>
<keyword evidence="6" id="KW-0539">Nucleus</keyword>
<dbReference type="SMART" id="SM00355">
    <property type="entry name" value="ZnF_C2H2"/>
    <property type="match status" value="2"/>
</dbReference>
<dbReference type="EMBL" id="JBBXMP010000023">
    <property type="protein sequence ID" value="KAL0067706.1"/>
    <property type="molecule type" value="Genomic_DNA"/>
</dbReference>
<dbReference type="PROSITE" id="PS50157">
    <property type="entry name" value="ZINC_FINGER_C2H2_2"/>
    <property type="match status" value="2"/>
</dbReference>
<evidence type="ECO:0000256" key="4">
    <source>
        <dbReference type="ARBA" id="ARBA00022771"/>
    </source>
</evidence>
<dbReference type="PANTHER" id="PTHR16515">
    <property type="entry name" value="PR DOMAIN ZINC FINGER PROTEIN"/>
    <property type="match status" value="1"/>
</dbReference>
<evidence type="ECO:0000256" key="3">
    <source>
        <dbReference type="ARBA" id="ARBA00022737"/>
    </source>
</evidence>
<dbReference type="InterPro" id="IPR050331">
    <property type="entry name" value="Zinc_finger"/>
</dbReference>
<keyword evidence="3" id="KW-0677">Repeat</keyword>
<feature type="region of interest" description="Disordered" evidence="8">
    <location>
        <begin position="54"/>
        <end position="96"/>
    </location>
</feature>
<accession>A0ABR3A1H0</accession>
<evidence type="ECO:0000256" key="8">
    <source>
        <dbReference type="SAM" id="MobiDB-lite"/>
    </source>
</evidence>
<reference evidence="10 11" key="1">
    <citation type="submission" date="2024-05" db="EMBL/GenBank/DDBJ databases">
        <title>A draft genome resource for the thread blight pathogen Marasmius tenuissimus strain MS-2.</title>
        <authorList>
            <person name="Yulfo-Soto G.E."/>
            <person name="Baruah I.K."/>
            <person name="Amoako-Attah I."/>
            <person name="Bukari Y."/>
            <person name="Meinhardt L.W."/>
            <person name="Bailey B.A."/>
            <person name="Cohen S.P."/>
        </authorList>
    </citation>
    <scope>NUCLEOTIDE SEQUENCE [LARGE SCALE GENOMIC DNA]</scope>
    <source>
        <strain evidence="10 11">MS-2</strain>
    </source>
</reference>
<organism evidence="10 11">
    <name type="scientific">Marasmius tenuissimus</name>
    <dbReference type="NCBI Taxonomy" id="585030"/>
    <lineage>
        <taxon>Eukaryota</taxon>
        <taxon>Fungi</taxon>
        <taxon>Dikarya</taxon>
        <taxon>Basidiomycota</taxon>
        <taxon>Agaricomycotina</taxon>
        <taxon>Agaricomycetes</taxon>
        <taxon>Agaricomycetidae</taxon>
        <taxon>Agaricales</taxon>
        <taxon>Marasmiineae</taxon>
        <taxon>Marasmiaceae</taxon>
        <taxon>Marasmius</taxon>
    </lineage>
</organism>
<dbReference type="InterPro" id="IPR036236">
    <property type="entry name" value="Znf_C2H2_sf"/>
</dbReference>
<evidence type="ECO:0000256" key="6">
    <source>
        <dbReference type="ARBA" id="ARBA00023242"/>
    </source>
</evidence>
<dbReference type="SUPFAM" id="SSF57667">
    <property type="entry name" value="beta-beta-alpha zinc fingers"/>
    <property type="match status" value="1"/>
</dbReference>
<comment type="caution">
    <text evidence="10">The sequence shown here is derived from an EMBL/GenBank/DDBJ whole genome shotgun (WGS) entry which is preliminary data.</text>
</comment>
<name>A0ABR3A1H0_9AGAR</name>
<proteinExistence type="predicted"/>
<dbReference type="InterPro" id="IPR013087">
    <property type="entry name" value="Znf_C2H2_type"/>
</dbReference>
<evidence type="ECO:0000313" key="10">
    <source>
        <dbReference type="EMBL" id="KAL0067706.1"/>
    </source>
</evidence>
<evidence type="ECO:0000256" key="7">
    <source>
        <dbReference type="PROSITE-ProRule" id="PRU00042"/>
    </source>
</evidence>